<reference evidence="2" key="2">
    <citation type="submission" date="2023-05" db="EMBL/GenBank/DDBJ databases">
        <authorList>
            <consortium name="Lawrence Berkeley National Laboratory"/>
            <person name="Steindorff A."/>
            <person name="Hensen N."/>
            <person name="Bonometti L."/>
            <person name="Westerberg I."/>
            <person name="Brannstrom I.O."/>
            <person name="Guillou S."/>
            <person name="Cros-Aarteil S."/>
            <person name="Calhoun S."/>
            <person name="Haridas S."/>
            <person name="Kuo A."/>
            <person name="Mondo S."/>
            <person name="Pangilinan J."/>
            <person name="Riley R."/>
            <person name="Labutti K."/>
            <person name="Andreopoulos B."/>
            <person name="Lipzen A."/>
            <person name="Chen C."/>
            <person name="Yanf M."/>
            <person name="Daum C."/>
            <person name="Ng V."/>
            <person name="Clum A."/>
            <person name="Ohm R."/>
            <person name="Martin F."/>
            <person name="Silar P."/>
            <person name="Natvig D."/>
            <person name="Lalanne C."/>
            <person name="Gautier V."/>
            <person name="Ament-Velasquez S.L."/>
            <person name="Kruys A."/>
            <person name="Hutchinson M.I."/>
            <person name="Powell A.J."/>
            <person name="Barry K."/>
            <person name="Miller A.N."/>
            <person name="Grigoriev I.V."/>
            <person name="Debuchy R."/>
            <person name="Gladieux P."/>
            <person name="Thoren M.H."/>
            <person name="Johannesson H."/>
        </authorList>
    </citation>
    <scope>NUCLEOTIDE SEQUENCE</scope>
    <source>
        <strain evidence="2">CBS 103.79</strain>
    </source>
</reference>
<reference evidence="2" key="1">
    <citation type="journal article" date="2023" name="Mol. Phylogenet. Evol.">
        <title>Genome-scale phylogeny and comparative genomics of the fungal order Sordariales.</title>
        <authorList>
            <person name="Hensen N."/>
            <person name="Bonometti L."/>
            <person name="Westerberg I."/>
            <person name="Brannstrom I.O."/>
            <person name="Guillou S."/>
            <person name="Cros-Aarteil S."/>
            <person name="Calhoun S."/>
            <person name="Haridas S."/>
            <person name="Kuo A."/>
            <person name="Mondo S."/>
            <person name="Pangilinan J."/>
            <person name="Riley R."/>
            <person name="LaButti K."/>
            <person name="Andreopoulos B."/>
            <person name="Lipzen A."/>
            <person name="Chen C."/>
            <person name="Yan M."/>
            <person name="Daum C."/>
            <person name="Ng V."/>
            <person name="Clum A."/>
            <person name="Steindorff A."/>
            <person name="Ohm R.A."/>
            <person name="Martin F."/>
            <person name="Silar P."/>
            <person name="Natvig D.O."/>
            <person name="Lalanne C."/>
            <person name="Gautier V."/>
            <person name="Ament-Velasquez S.L."/>
            <person name="Kruys A."/>
            <person name="Hutchinson M.I."/>
            <person name="Powell A.J."/>
            <person name="Barry K."/>
            <person name="Miller A.N."/>
            <person name="Grigoriev I.V."/>
            <person name="Debuchy R."/>
            <person name="Gladieux P."/>
            <person name="Hiltunen Thoren M."/>
            <person name="Johannesson H."/>
        </authorList>
    </citation>
    <scope>NUCLEOTIDE SEQUENCE</scope>
    <source>
        <strain evidence="2">CBS 103.79</strain>
    </source>
</reference>
<feature type="compositionally biased region" description="Low complexity" evidence="1">
    <location>
        <begin position="144"/>
        <end position="165"/>
    </location>
</feature>
<feature type="region of interest" description="Disordered" evidence="1">
    <location>
        <begin position="1"/>
        <end position="24"/>
    </location>
</feature>
<accession>A0AAN6MSY1</accession>
<feature type="region of interest" description="Disordered" evidence="1">
    <location>
        <begin position="325"/>
        <end position="353"/>
    </location>
</feature>
<evidence type="ECO:0000313" key="3">
    <source>
        <dbReference type="Proteomes" id="UP001303889"/>
    </source>
</evidence>
<feature type="compositionally biased region" description="Basic and acidic residues" evidence="1">
    <location>
        <begin position="1"/>
        <end position="11"/>
    </location>
</feature>
<proteinExistence type="predicted"/>
<protein>
    <submittedName>
        <fullName evidence="2">Uncharacterized protein</fullName>
    </submittedName>
</protein>
<sequence length="353" mass="35372">MSVPADRDRRLPLPALTSGPDVFGRPMDPAPAPLVYINGWHGIGKETVAECLTLLLGRDKSLLIDVRSVGHDEAPASGGSHTSGTTKHPHQHHPRHRPDRSPLLTPEHPRYFSFDDGLRAGAAAEPEAETEAEADPDSGPPSPSMTTATTSPAQSPPASRSASASNLAALLSRPANHPRIAVLPACCPDTPSGRAALRTFQSAAERAGRRFVGIMLEGSGQQGCYGGWQGGRLRGGSDGFFAGSAGAGVVDGDGRGDGVDVGSVPAFEAALLIVGFVRGLEAEGRCGKGGARGGEDVVGAGAEGGDAAATGVAARGGTATPVGCGSAAGAGSLSATTEAGGEGKQKSEVVGGE</sequence>
<comment type="caution">
    <text evidence="2">The sequence shown here is derived from an EMBL/GenBank/DDBJ whole genome shotgun (WGS) entry which is preliminary data.</text>
</comment>
<name>A0AAN6MSY1_9PEZI</name>
<dbReference type="EMBL" id="MU855343">
    <property type="protein sequence ID" value="KAK3905861.1"/>
    <property type="molecule type" value="Genomic_DNA"/>
</dbReference>
<keyword evidence="3" id="KW-1185">Reference proteome</keyword>
<feature type="region of interest" description="Disordered" evidence="1">
    <location>
        <begin position="71"/>
        <end position="165"/>
    </location>
</feature>
<feature type="compositionally biased region" description="Acidic residues" evidence="1">
    <location>
        <begin position="126"/>
        <end position="136"/>
    </location>
</feature>
<feature type="compositionally biased region" description="Low complexity" evidence="1">
    <location>
        <begin position="325"/>
        <end position="339"/>
    </location>
</feature>
<gene>
    <name evidence="2" type="ORF">C8A05DRAFT_12338</name>
</gene>
<feature type="compositionally biased region" description="Basic residues" evidence="1">
    <location>
        <begin position="87"/>
        <end position="98"/>
    </location>
</feature>
<evidence type="ECO:0000313" key="2">
    <source>
        <dbReference type="EMBL" id="KAK3905861.1"/>
    </source>
</evidence>
<dbReference type="AlphaFoldDB" id="A0AAN6MSY1"/>
<dbReference type="Proteomes" id="UP001303889">
    <property type="component" value="Unassembled WGS sequence"/>
</dbReference>
<organism evidence="2 3">
    <name type="scientific">Staphylotrichum tortipilum</name>
    <dbReference type="NCBI Taxonomy" id="2831512"/>
    <lineage>
        <taxon>Eukaryota</taxon>
        <taxon>Fungi</taxon>
        <taxon>Dikarya</taxon>
        <taxon>Ascomycota</taxon>
        <taxon>Pezizomycotina</taxon>
        <taxon>Sordariomycetes</taxon>
        <taxon>Sordariomycetidae</taxon>
        <taxon>Sordariales</taxon>
        <taxon>Chaetomiaceae</taxon>
        <taxon>Staphylotrichum</taxon>
    </lineage>
</organism>
<evidence type="ECO:0000256" key="1">
    <source>
        <dbReference type="SAM" id="MobiDB-lite"/>
    </source>
</evidence>